<dbReference type="Pfam" id="PF05065">
    <property type="entry name" value="Phage_capsid"/>
    <property type="match status" value="1"/>
</dbReference>
<dbReference type="NCBIfam" id="TIGR01554">
    <property type="entry name" value="major_cap_HK97"/>
    <property type="match status" value="1"/>
</dbReference>
<name>A0A077RDB0_STAXY</name>
<dbReference type="InterPro" id="IPR024455">
    <property type="entry name" value="Phage_capsid"/>
</dbReference>
<feature type="domain" description="Phage capsid-like C-terminal" evidence="3">
    <location>
        <begin position="132"/>
        <end position="380"/>
    </location>
</feature>
<accession>A0A077RDB0</accession>
<sequence length="391" mass="44418">MSTLYELKQSLGEVGEQLKNKNNELSQKAGDPNVAFESVKQLEKDVDILQQRYDILEKRKSDVEQKQAEKAQQDMEKTSVYQTLSEDDKKVKAKAEFYRYALNPKEYSKPTEQAQRLLHALPTGNDTGGDKFLPTTLSKELISEPFARNQLREKARLTNIKGLEIPRISYTLDDDDFISDVETAKEMALKGDTVKFETNKSKVLATVSDTVIHGSDVELVNWVENALRSGLADKERKDAFALNPKEGLKHMSFYSGDVKEVQGDNYYDAIINALADLHEDYRDNATIYMRYADYVKILRNLSNGTTNFFDTPAEKVFGKPVVFTDNAVKPIIGDFNYFGINYDDTTFDTDKDVKKGEYLFVLTAWYDQQRTLDSAFRIAKVDGGSEDTNTP</sequence>
<evidence type="ECO:0000256" key="1">
    <source>
        <dbReference type="ARBA" id="ARBA00004328"/>
    </source>
</evidence>
<comment type="subcellular location">
    <subcellularLocation>
        <location evidence="1">Virion</location>
    </subcellularLocation>
</comment>
<dbReference type="SUPFAM" id="SSF56563">
    <property type="entry name" value="Major capsid protein gp5"/>
    <property type="match status" value="1"/>
</dbReference>
<dbReference type="EMBL" id="HG796218">
    <property type="protein sequence ID" value="CDL65126.1"/>
    <property type="molecule type" value="Genomic_DNA"/>
</dbReference>
<dbReference type="AlphaFoldDB" id="A0A077RDB0"/>
<evidence type="ECO:0000256" key="2">
    <source>
        <dbReference type="SAM" id="Coils"/>
    </source>
</evidence>
<evidence type="ECO:0000313" key="4">
    <source>
        <dbReference type="EMBL" id="CDL65126.1"/>
    </source>
</evidence>
<proteinExistence type="predicted"/>
<evidence type="ECO:0000259" key="3">
    <source>
        <dbReference type="Pfam" id="PF05065"/>
    </source>
</evidence>
<feature type="coiled-coil region" evidence="2">
    <location>
        <begin position="8"/>
        <end position="73"/>
    </location>
</feature>
<reference evidence="4" key="1">
    <citation type="journal article" date="2014" name="Antimicrob. Agents Chemother.">
        <title>The Novel Macrolide-Lincosamide-Streptogramin B Resistance Gene erm(44) Is Associated with a Prophage in Staphylococcus xylosus.</title>
        <authorList>
            <person name="Wipf J.R."/>
            <person name="Schwendener S."/>
            <person name="Perreten V."/>
        </authorList>
    </citation>
    <scope>NUCLEOTIDE SEQUENCE</scope>
    <source>
        <strain evidence="4">JW4341</strain>
    </source>
</reference>
<organism evidence="4">
    <name type="scientific">Staphylococcus xylosus</name>
    <dbReference type="NCBI Taxonomy" id="1288"/>
    <lineage>
        <taxon>Bacteria</taxon>
        <taxon>Bacillati</taxon>
        <taxon>Bacillota</taxon>
        <taxon>Bacilli</taxon>
        <taxon>Bacillales</taxon>
        <taxon>Staphylococcaceae</taxon>
        <taxon>Staphylococcus</taxon>
    </lineage>
</organism>
<keyword evidence="2" id="KW-0175">Coiled coil</keyword>
<protein>
    <recommendedName>
        <fullName evidence="3">Phage capsid-like C-terminal domain-containing protein</fullName>
    </recommendedName>
</protein>
<dbReference type="InterPro" id="IPR054612">
    <property type="entry name" value="Phage_capsid-like_C"/>
</dbReference>